<proteinExistence type="predicted"/>
<dbReference type="AlphaFoldDB" id="A0A510TSP9"/>
<feature type="compositionally biased region" description="Polar residues" evidence="1">
    <location>
        <begin position="64"/>
        <end position="79"/>
    </location>
</feature>
<evidence type="ECO:0000256" key="1">
    <source>
        <dbReference type="SAM" id="MobiDB-lite"/>
    </source>
</evidence>
<accession>A0A510TSP9</accession>
<gene>
    <name evidence="2" type="ORF">D1010_16090</name>
</gene>
<protein>
    <submittedName>
        <fullName evidence="2">Uncharacterized protein</fullName>
    </submittedName>
</protein>
<dbReference type="Proteomes" id="UP000326779">
    <property type="component" value="Chromosome"/>
</dbReference>
<name>A0A510TSP9_9LACO</name>
<sequence>MTWLTRGLLLPILFGMVILTIVGNAQAVTIGNVLDNTGPTAPADMYTIPGLGRARQKDEGSYVKSGTGSSGTPITNGTTGAWVGKATESPTIITFPESADNHGSSWFSINYVDKNDFIDFNTPTQANNFYVDGAANYNKSNVQSLMKDGAIDKDGLAGPVLKDGETFDGGFLQVTGNVPISAQIAQSQTSVDAIMAGNWGVMVRVTLPEGIDAKSLGGAIDWGKSYFYLTLDSFTWKFLWFDLAQIKNLNFPLQFDHHVYLDKDKTNVFYLKVKGIPFTYDVSEDKSTAKLQLQRGTADYLDYLHNRYIDGDVARPLDNLTADGDTDTTGSGDNVQPQFISQSGGKGTVWDPFYGIVHETGGALLSWVASWFSSSPIYETGNIGRTLTLLNAADPTTDRAIVSKNSITSGLIGIIVKAISAYFVDNDFKGSAHINFSFDMSKYTGDQNKAYQTITGGRLMPAPYADGRFNKGSTMGKNDTDDKDRRAIGISLYGSNTLLDPYSVLAGKDRSKPNADLLSQLKAGTSPLDYAVIDESKLDLGADHSQEDVRDYPVYTNFTSWTAFVSPFDNSKTVDTLHSSGDPLGSDMRARTATPNSYSDGILVNDGQPFTVDQNYTTDDYAPTTKSATDKTLVKAGGITPERYAQVYQYYDYSGATPVPNPTRVYTTTDNALSLNVATDTNAPLKYNGKITKGFPDNTWVYAGKYNVLPVAGTSLALNQDIRPEMNLTGDQIYVLDKSQLINDKTLKEALGTWRDRLTIGTDTMTITTYPIASDTALGTATTDQLVPRADLHDIDLHLGDSVNYGFEGDPPYGDLTAGLTIPPVASTDNGFYGLVKLSRNADVPINVKTATPTLDAGSADLANNANFLVLLRDDTDGASWTAEHHYTDSASTIHFFYQNGDQANVGGTVKNTGDISKQTFQIMIPRVTGTTISNLAVTAPDGSAVPEANITKMTSNTDLDKYYQRYLVKMPSLVIKDQAFTFSYTYQASDIANMPESTTLQTVIGDENGKVLARTGNLYLKRMKTVAILQVPQFDFGKQTLPKSEQQYGLTDDSKKLAQLVIQDNSQANNTGALSWRVTGRLSAFANPDASEAHTDFKLDLGLPTMPADYQYPTDPDLKAPIVANHTPETMLSNNVTQQLFFLNRVLESTTDATPLTLTYADAKLTVPNTVVKSGKYESTVTYTVKDGL</sequence>
<feature type="region of interest" description="Disordered" evidence="1">
    <location>
        <begin position="57"/>
        <end position="81"/>
    </location>
</feature>
<dbReference type="EMBL" id="CP045143">
    <property type="protein sequence ID" value="QFR24775.1"/>
    <property type="molecule type" value="Genomic_DNA"/>
</dbReference>
<organism evidence="2 3">
    <name type="scientific">Schleiferilactobacillus harbinensis</name>
    <dbReference type="NCBI Taxonomy" id="304207"/>
    <lineage>
        <taxon>Bacteria</taxon>
        <taxon>Bacillati</taxon>
        <taxon>Bacillota</taxon>
        <taxon>Bacilli</taxon>
        <taxon>Lactobacillales</taxon>
        <taxon>Lactobacillaceae</taxon>
        <taxon>Schleiferilactobacillus</taxon>
    </lineage>
</organism>
<feature type="region of interest" description="Disordered" evidence="1">
    <location>
        <begin position="579"/>
        <end position="604"/>
    </location>
</feature>
<evidence type="ECO:0000313" key="3">
    <source>
        <dbReference type="Proteomes" id="UP000326779"/>
    </source>
</evidence>
<evidence type="ECO:0000313" key="2">
    <source>
        <dbReference type="EMBL" id="QFR24775.1"/>
    </source>
</evidence>
<dbReference type="RefSeq" id="WP_146993992.1">
    <property type="nucleotide sequence ID" value="NZ_BJTX01000007.1"/>
</dbReference>
<reference evidence="2 3" key="1">
    <citation type="submission" date="2019-10" db="EMBL/GenBank/DDBJ databases">
        <title>The completed genome of Lactobacillus harbinensis M1.</title>
        <authorList>
            <person name="Zheng Y."/>
        </authorList>
    </citation>
    <scope>NUCLEOTIDE SEQUENCE [LARGE SCALE GENOMIC DNA]</scope>
    <source>
        <strain evidence="2 3">M1</strain>
    </source>
</reference>
<dbReference type="KEGG" id="lhb:D1010_16090"/>